<dbReference type="SUPFAM" id="SSF56281">
    <property type="entry name" value="Metallo-hydrolase/oxidoreductase"/>
    <property type="match status" value="1"/>
</dbReference>
<dbReference type="SMART" id="SM00849">
    <property type="entry name" value="Lactamase_B"/>
    <property type="match status" value="1"/>
</dbReference>
<feature type="domain" description="Metallo-beta-lactamase" evidence="1">
    <location>
        <begin position="36"/>
        <end position="246"/>
    </location>
</feature>
<dbReference type="PANTHER" id="PTHR42951:SF17">
    <property type="entry name" value="METALLO-BETA-LACTAMASE DOMAIN-CONTAINING PROTEIN"/>
    <property type="match status" value="1"/>
</dbReference>
<dbReference type="InterPro" id="IPR036866">
    <property type="entry name" value="RibonucZ/Hydroxyglut_hydro"/>
</dbReference>
<dbReference type="PANTHER" id="PTHR42951">
    <property type="entry name" value="METALLO-BETA-LACTAMASE DOMAIN-CONTAINING"/>
    <property type="match status" value="1"/>
</dbReference>
<evidence type="ECO:0000259" key="1">
    <source>
        <dbReference type="SMART" id="SM00849"/>
    </source>
</evidence>
<keyword evidence="3" id="KW-1185">Reference proteome</keyword>
<gene>
    <name evidence="2" type="ORF">ACFFLM_00980</name>
</gene>
<name>A0ABV6AWI7_9DEIO</name>
<dbReference type="RefSeq" id="WP_380004604.1">
    <property type="nucleotide sequence ID" value="NZ_JBHLYR010000006.1"/>
</dbReference>
<organism evidence="2 3">
    <name type="scientific">Deinococcus oregonensis</name>
    <dbReference type="NCBI Taxonomy" id="1805970"/>
    <lineage>
        <taxon>Bacteria</taxon>
        <taxon>Thermotogati</taxon>
        <taxon>Deinococcota</taxon>
        <taxon>Deinococci</taxon>
        <taxon>Deinococcales</taxon>
        <taxon>Deinococcaceae</taxon>
        <taxon>Deinococcus</taxon>
    </lineage>
</organism>
<proteinExistence type="predicted"/>
<evidence type="ECO:0000313" key="3">
    <source>
        <dbReference type="Proteomes" id="UP001589733"/>
    </source>
</evidence>
<dbReference type="InterPro" id="IPR001279">
    <property type="entry name" value="Metallo-B-lactamas"/>
</dbReference>
<dbReference type="Pfam" id="PF00753">
    <property type="entry name" value="Lactamase_B"/>
    <property type="match status" value="1"/>
</dbReference>
<dbReference type="CDD" id="cd07721">
    <property type="entry name" value="yflN-like_MBL-fold"/>
    <property type="match status" value="1"/>
</dbReference>
<accession>A0ABV6AWI7</accession>
<comment type="caution">
    <text evidence="2">The sequence shown here is derived from an EMBL/GenBank/DDBJ whole genome shotgun (WGS) entry which is preliminary data.</text>
</comment>
<reference evidence="2 3" key="1">
    <citation type="submission" date="2024-09" db="EMBL/GenBank/DDBJ databases">
        <authorList>
            <person name="Sun Q."/>
            <person name="Mori K."/>
        </authorList>
    </citation>
    <scope>NUCLEOTIDE SEQUENCE [LARGE SCALE GENOMIC DNA]</scope>
    <source>
        <strain evidence="2 3">JCM 13503</strain>
    </source>
</reference>
<dbReference type="Gene3D" id="3.60.15.10">
    <property type="entry name" value="Ribonuclease Z/Hydroxyacylglutathione hydrolase-like"/>
    <property type="match status" value="1"/>
</dbReference>
<sequence length="323" mass="34803">MTLKELKFRPDLHARVSAFGGRQALAPDVERLRLPLANAFFLGEPGQPWVLVDAGAPGSAPLIGRAAQARYGTGARPEAIVLTHGHLDHIGGLWGLLRQWPGTPIYAHPLELPYLTGQSAYPPPDPTVGGSMSALSPLFVPGPFDFRPQIQPLGELPELAALKGWTFLDTPGHAPGHVSLWREADRLLIAGDAFVTTVQERVTGALTLRPQLVHRPPAYYTPDWNQARASVQQLAALKPALAVTGHGDPLAGKGLQDDLRRLAQNFDELARPVQGRYVNYSAVTGSGGVVSLPALSPRGQVLRAGLVVFVGLMVLQQLRRWMS</sequence>
<protein>
    <submittedName>
        <fullName evidence="2">MBL fold metallo-hydrolase</fullName>
    </submittedName>
</protein>
<dbReference type="Proteomes" id="UP001589733">
    <property type="component" value="Unassembled WGS sequence"/>
</dbReference>
<dbReference type="EMBL" id="JBHLYR010000006">
    <property type="protein sequence ID" value="MFB9990561.1"/>
    <property type="molecule type" value="Genomic_DNA"/>
</dbReference>
<evidence type="ECO:0000313" key="2">
    <source>
        <dbReference type="EMBL" id="MFB9990561.1"/>
    </source>
</evidence>
<dbReference type="InterPro" id="IPR050855">
    <property type="entry name" value="NDM-1-like"/>
</dbReference>